<dbReference type="AlphaFoldDB" id="A0A4Y2GN99"/>
<evidence type="ECO:0000313" key="2">
    <source>
        <dbReference type="Proteomes" id="UP000499080"/>
    </source>
</evidence>
<reference evidence="1 2" key="1">
    <citation type="journal article" date="2019" name="Sci. Rep.">
        <title>Orb-weaving spider Araneus ventricosus genome elucidates the spidroin gene catalogue.</title>
        <authorList>
            <person name="Kono N."/>
            <person name="Nakamura H."/>
            <person name="Ohtoshi R."/>
            <person name="Moran D.A.P."/>
            <person name="Shinohara A."/>
            <person name="Yoshida Y."/>
            <person name="Fujiwara M."/>
            <person name="Mori M."/>
            <person name="Tomita M."/>
            <person name="Arakawa K."/>
        </authorList>
    </citation>
    <scope>NUCLEOTIDE SEQUENCE [LARGE SCALE GENOMIC DNA]</scope>
</reference>
<keyword evidence="2" id="KW-1185">Reference proteome</keyword>
<gene>
    <name evidence="1" type="ORF">AVEN_572_1</name>
</gene>
<dbReference type="EMBL" id="BGPR01001425">
    <property type="protein sequence ID" value="GBM53554.1"/>
    <property type="molecule type" value="Genomic_DNA"/>
</dbReference>
<dbReference type="OrthoDB" id="6437552at2759"/>
<proteinExistence type="predicted"/>
<evidence type="ECO:0008006" key="3">
    <source>
        <dbReference type="Google" id="ProtNLM"/>
    </source>
</evidence>
<evidence type="ECO:0000313" key="1">
    <source>
        <dbReference type="EMBL" id="GBM53554.1"/>
    </source>
</evidence>
<comment type="caution">
    <text evidence="1">The sequence shown here is derived from an EMBL/GenBank/DDBJ whole genome shotgun (WGS) entry which is preliminary data.</text>
</comment>
<protein>
    <recommendedName>
        <fullName evidence="3">RNase H type-1 domain-containing protein</fullName>
    </recommendedName>
</protein>
<dbReference type="Proteomes" id="UP000499080">
    <property type="component" value="Unassembled WGS sequence"/>
</dbReference>
<sequence length="151" mass="17169">MNNRLVQIQIIQLLGNSKVYKTVSNEAIQALTGCPPLHIKASIEKQPLNSIVISKTTLENENFTNFDYEHRLQPWQNNLINWKFYNQEMDGGNIFTDGSTIEDKVGCAFVHFCDGNEVQSRKIRLSDGVTLFMVAFVAIKEAEKNTCEKKV</sequence>
<accession>A0A4Y2GN99</accession>
<organism evidence="1 2">
    <name type="scientific">Araneus ventricosus</name>
    <name type="common">Orbweaver spider</name>
    <name type="synonym">Epeira ventricosa</name>
    <dbReference type="NCBI Taxonomy" id="182803"/>
    <lineage>
        <taxon>Eukaryota</taxon>
        <taxon>Metazoa</taxon>
        <taxon>Ecdysozoa</taxon>
        <taxon>Arthropoda</taxon>
        <taxon>Chelicerata</taxon>
        <taxon>Arachnida</taxon>
        <taxon>Araneae</taxon>
        <taxon>Araneomorphae</taxon>
        <taxon>Entelegynae</taxon>
        <taxon>Araneoidea</taxon>
        <taxon>Araneidae</taxon>
        <taxon>Araneus</taxon>
    </lineage>
</organism>
<name>A0A4Y2GN99_ARAVE</name>